<dbReference type="GO" id="GO:0005524">
    <property type="term" value="F:ATP binding"/>
    <property type="evidence" value="ECO:0007669"/>
    <property type="project" value="UniProtKB-KW"/>
</dbReference>
<feature type="compositionally biased region" description="Acidic residues" evidence="1">
    <location>
        <begin position="85"/>
        <end position="95"/>
    </location>
</feature>
<feature type="region of interest" description="Disordered" evidence="1">
    <location>
        <begin position="1"/>
        <end position="42"/>
    </location>
</feature>
<feature type="compositionally biased region" description="Basic and acidic residues" evidence="1">
    <location>
        <begin position="59"/>
        <end position="81"/>
    </location>
</feature>
<keyword evidence="2" id="KW-0067">ATP-binding</keyword>
<evidence type="ECO:0000313" key="2">
    <source>
        <dbReference type="EMBL" id="KAI6658425.1"/>
    </source>
</evidence>
<evidence type="ECO:0000256" key="1">
    <source>
        <dbReference type="SAM" id="MobiDB-lite"/>
    </source>
</evidence>
<feature type="compositionally biased region" description="Basic residues" evidence="1">
    <location>
        <begin position="1"/>
        <end position="13"/>
    </location>
</feature>
<keyword evidence="3" id="KW-1185">Reference proteome</keyword>
<dbReference type="AlphaFoldDB" id="A0AAV7KC24"/>
<evidence type="ECO:0000313" key="3">
    <source>
        <dbReference type="Proteomes" id="UP001165289"/>
    </source>
</evidence>
<feature type="region of interest" description="Disordered" evidence="1">
    <location>
        <begin position="59"/>
        <end position="101"/>
    </location>
</feature>
<organism evidence="2 3">
    <name type="scientific">Oopsacas minuta</name>
    <dbReference type="NCBI Taxonomy" id="111878"/>
    <lineage>
        <taxon>Eukaryota</taxon>
        <taxon>Metazoa</taxon>
        <taxon>Porifera</taxon>
        <taxon>Hexactinellida</taxon>
        <taxon>Hexasterophora</taxon>
        <taxon>Lyssacinosida</taxon>
        <taxon>Leucopsacidae</taxon>
        <taxon>Oopsacas</taxon>
    </lineage>
</organism>
<protein>
    <submittedName>
        <fullName evidence="2">ATP-binding cassette sub-family F member 2</fullName>
    </submittedName>
</protein>
<gene>
    <name evidence="2" type="ORF">LOD99_15226</name>
</gene>
<sequence>MPSGNARKRKAQKKAAANRNHQDKSQAKPATNHIAEQFPDAANNIDIELNGTETIEHKLELVPDSEPKDKLVPVSDPKDELVANSDEELTGSDEGNEVKSKLSLETQRGVTGVLNSHPESRDLHVTQVTISSHGSELLSDAKLELNYEIPVPKHFDIYLHQQEAESSDKAALQLVIEVGEEISRIEDEIVELSCADEEWAKERITELYDRMEELDCVLRARLLKYYMD</sequence>
<proteinExistence type="predicted"/>
<keyword evidence="2" id="KW-0547">Nucleotide-binding</keyword>
<reference evidence="2 3" key="1">
    <citation type="journal article" date="2023" name="BMC Biol.">
        <title>The compact genome of the sponge Oopsacas minuta (Hexactinellida) is lacking key metazoan core genes.</title>
        <authorList>
            <person name="Santini S."/>
            <person name="Schenkelaars Q."/>
            <person name="Jourda C."/>
            <person name="Duchesne M."/>
            <person name="Belahbib H."/>
            <person name="Rocher C."/>
            <person name="Selva M."/>
            <person name="Riesgo A."/>
            <person name="Vervoort M."/>
            <person name="Leys S.P."/>
            <person name="Kodjabachian L."/>
            <person name="Le Bivic A."/>
            <person name="Borchiellini C."/>
            <person name="Claverie J.M."/>
            <person name="Renard E."/>
        </authorList>
    </citation>
    <scope>NUCLEOTIDE SEQUENCE [LARGE SCALE GENOMIC DNA]</scope>
    <source>
        <strain evidence="2">SPO-2</strain>
    </source>
</reference>
<name>A0AAV7KC24_9METZ</name>
<accession>A0AAV7KC24</accession>
<dbReference type="EMBL" id="JAKMXF010000088">
    <property type="protein sequence ID" value="KAI6658425.1"/>
    <property type="molecule type" value="Genomic_DNA"/>
</dbReference>
<dbReference type="Proteomes" id="UP001165289">
    <property type="component" value="Unassembled WGS sequence"/>
</dbReference>
<comment type="caution">
    <text evidence="2">The sequence shown here is derived from an EMBL/GenBank/DDBJ whole genome shotgun (WGS) entry which is preliminary data.</text>
</comment>